<protein>
    <recommendedName>
        <fullName evidence="7">Electron transfer flavoprotein subunit alpha</fullName>
    </recommendedName>
    <alternativeName>
        <fullName evidence="8">Electron transfer flavoprotein large subunit</fullName>
    </alternativeName>
</protein>
<feature type="binding site" evidence="9">
    <location>
        <position position="276"/>
    </location>
    <ligand>
        <name>FAD</name>
        <dbReference type="ChEBI" id="CHEBI:57692"/>
    </ligand>
</feature>
<keyword evidence="3" id="KW-0285">Flavoprotein</keyword>
<dbReference type="InterPro" id="IPR033947">
    <property type="entry name" value="ETF_alpha_N"/>
</dbReference>
<dbReference type="InterPro" id="IPR029035">
    <property type="entry name" value="DHS-like_NAD/FAD-binding_dom"/>
</dbReference>
<dbReference type="InterPro" id="IPR001308">
    <property type="entry name" value="ETF_a/FixB"/>
</dbReference>
<dbReference type="Pfam" id="PF01012">
    <property type="entry name" value="ETF"/>
    <property type="match status" value="1"/>
</dbReference>
<dbReference type="InterPro" id="IPR014729">
    <property type="entry name" value="Rossmann-like_a/b/a_fold"/>
</dbReference>
<feature type="binding site" evidence="9">
    <location>
        <begin position="224"/>
        <end position="225"/>
    </location>
    <ligand>
        <name>FAD</name>
        <dbReference type="ChEBI" id="CHEBI:57692"/>
    </ligand>
</feature>
<dbReference type="InterPro" id="IPR014731">
    <property type="entry name" value="ETF_asu_C"/>
</dbReference>
<comment type="function">
    <text evidence="6">The electron transfer flavoprotein serves as a specific electron acceptor for other dehydrogenases. It transfers the electrons to the main respiratory chain via ETF-ubiquinone oxidoreductase (ETF dehydrogenase).</text>
</comment>
<dbReference type="PIRSF" id="PIRSF000089">
    <property type="entry name" value="Electra_flavoP_a"/>
    <property type="match status" value="1"/>
</dbReference>
<keyword evidence="4 9" id="KW-0274">FAD</keyword>
<dbReference type="Pfam" id="PF00766">
    <property type="entry name" value="ETF_alpha"/>
    <property type="match status" value="1"/>
</dbReference>
<keyword evidence="5" id="KW-0249">Electron transport</keyword>
<feature type="domain" description="Electron transfer flavoprotein alpha/beta-subunit N-terminal" evidence="10">
    <location>
        <begin position="3"/>
        <end position="179"/>
    </location>
</feature>
<dbReference type="EMBL" id="NVUS01000012">
    <property type="protein sequence ID" value="PCJ00361.1"/>
    <property type="molecule type" value="Genomic_DNA"/>
</dbReference>
<dbReference type="GO" id="GO:0033539">
    <property type="term" value="P:fatty acid beta-oxidation using acyl-CoA dehydrogenase"/>
    <property type="evidence" value="ECO:0007669"/>
    <property type="project" value="TreeGrafter"/>
</dbReference>
<dbReference type="FunFam" id="3.40.50.1220:FF:000001">
    <property type="entry name" value="Electron transfer flavoprotein, alpha subunit"/>
    <property type="match status" value="1"/>
</dbReference>
<organism evidence="11">
    <name type="scientific">OCS116 cluster bacterium</name>
    <dbReference type="NCBI Taxonomy" id="2030921"/>
    <lineage>
        <taxon>Bacteria</taxon>
        <taxon>Pseudomonadati</taxon>
        <taxon>Pseudomonadota</taxon>
        <taxon>Alphaproteobacteria</taxon>
        <taxon>OCS116 cluster</taxon>
    </lineage>
</organism>
<dbReference type="GO" id="GO:0050660">
    <property type="term" value="F:flavin adenine dinucleotide binding"/>
    <property type="evidence" value="ECO:0007669"/>
    <property type="project" value="InterPro"/>
</dbReference>
<dbReference type="PANTHER" id="PTHR43153:SF1">
    <property type="entry name" value="ELECTRON TRANSFER FLAVOPROTEIN SUBUNIT ALPHA, MITOCHONDRIAL"/>
    <property type="match status" value="1"/>
</dbReference>
<dbReference type="Gene3D" id="3.40.50.620">
    <property type="entry name" value="HUPs"/>
    <property type="match status" value="1"/>
</dbReference>
<evidence type="ECO:0000256" key="8">
    <source>
        <dbReference type="ARBA" id="ARBA00079299"/>
    </source>
</evidence>
<evidence type="ECO:0000256" key="3">
    <source>
        <dbReference type="ARBA" id="ARBA00022630"/>
    </source>
</evidence>
<dbReference type="SMART" id="SM00893">
    <property type="entry name" value="ETF"/>
    <property type="match status" value="1"/>
</dbReference>
<dbReference type="GO" id="GO:0009055">
    <property type="term" value="F:electron transfer activity"/>
    <property type="evidence" value="ECO:0007669"/>
    <property type="project" value="InterPro"/>
</dbReference>
<feature type="binding site" evidence="9">
    <location>
        <begin position="255"/>
        <end position="262"/>
    </location>
    <ligand>
        <name>FAD</name>
        <dbReference type="ChEBI" id="CHEBI:57692"/>
    </ligand>
</feature>
<keyword evidence="2" id="KW-0813">Transport</keyword>
<comment type="cofactor">
    <cofactor evidence="9">
        <name>FAD</name>
        <dbReference type="ChEBI" id="CHEBI:57692"/>
    </cofactor>
    <text evidence="9">Binds 1 FAD per dimer.</text>
</comment>
<sequence length="306" mass="31511">MAVLVLAEISCGALALDATAKAVTAGIELGDVTVLVTGSAATGQAVAKIYGVSKVLIADDALYINGLAEPISNLVIALADDYEHIIGPSTTSAKNILPRVAALLDVMIISDVIAVVDNSTFERPIYAGNAIQTVKSSDAKKILTIRMSTFDAAGEGGLATVEAITASDDPALSHHIEDKITVTERPELTSADIVVSGGRGVGSEENFELIKSLADKLNAGVGASRAAVDSGYAPNDLQVGQTGKVVAPDLYIAIGISGAIQHLAGMKDSKTIVAINKDQEAPIFQIADYGLVADMFDAIPELIGKL</sequence>
<dbReference type="Gene3D" id="3.40.50.1220">
    <property type="entry name" value="TPP-binding domain"/>
    <property type="match status" value="1"/>
</dbReference>
<name>A0A2A4Z0F2_9PROT</name>
<evidence type="ECO:0000256" key="2">
    <source>
        <dbReference type="ARBA" id="ARBA00022448"/>
    </source>
</evidence>
<evidence type="ECO:0000259" key="10">
    <source>
        <dbReference type="SMART" id="SM00893"/>
    </source>
</evidence>
<reference key="1">
    <citation type="submission" date="2017-08" db="EMBL/GenBank/DDBJ databases">
        <title>A dynamic microbial community with high functional redundancy inhabits the cold, oxic subseafloor aquifer.</title>
        <authorList>
            <person name="Tully B.J."/>
            <person name="Wheat C.G."/>
            <person name="Glazer B.T."/>
            <person name="Huber J.A."/>
        </authorList>
    </citation>
    <scope>NUCLEOTIDE SEQUENCE [LARGE SCALE GENOMIC DNA]</scope>
</reference>
<evidence type="ECO:0000256" key="6">
    <source>
        <dbReference type="ARBA" id="ARBA00025649"/>
    </source>
</evidence>
<dbReference type="InterPro" id="IPR014730">
    <property type="entry name" value="ETF_a/b_N"/>
</dbReference>
<evidence type="ECO:0000256" key="5">
    <source>
        <dbReference type="ARBA" id="ARBA00022982"/>
    </source>
</evidence>
<dbReference type="AlphaFoldDB" id="A0A2A4Z0F2"/>
<dbReference type="PANTHER" id="PTHR43153">
    <property type="entry name" value="ELECTRON TRANSFER FLAVOPROTEIN ALPHA"/>
    <property type="match status" value="1"/>
</dbReference>
<evidence type="ECO:0000256" key="7">
    <source>
        <dbReference type="ARBA" id="ARBA00068674"/>
    </source>
</evidence>
<evidence type="ECO:0000313" key="11">
    <source>
        <dbReference type="EMBL" id="PCJ00361.1"/>
    </source>
</evidence>
<comment type="similarity">
    <text evidence="1">Belongs to the ETF alpha-subunit/FixB family.</text>
</comment>
<evidence type="ECO:0000256" key="4">
    <source>
        <dbReference type="ARBA" id="ARBA00022827"/>
    </source>
</evidence>
<evidence type="ECO:0000256" key="1">
    <source>
        <dbReference type="ARBA" id="ARBA00005817"/>
    </source>
</evidence>
<gene>
    <name evidence="11" type="ORF">COB13_10095</name>
</gene>
<feature type="binding site" evidence="9">
    <location>
        <begin position="238"/>
        <end position="242"/>
    </location>
    <ligand>
        <name>FAD</name>
        <dbReference type="ChEBI" id="CHEBI:57692"/>
    </ligand>
</feature>
<comment type="caution">
    <text evidence="11">The sequence shown here is derived from an EMBL/GenBank/DDBJ whole genome shotgun (WGS) entry which is preliminary data.</text>
</comment>
<reference evidence="11" key="2">
    <citation type="journal article" date="2018" name="ISME J.">
        <title>A dynamic microbial community with high functional redundancy inhabits the cold, oxic subseafloor aquifer.</title>
        <authorList>
            <person name="Tully B.J."/>
            <person name="Wheat C.G."/>
            <person name="Glazer B.T."/>
            <person name="Huber J.A."/>
        </authorList>
    </citation>
    <scope>NUCLEOTIDE SEQUENCE</scope>
    <source>
        <strain evidence="11">NORP83</strain>
    </source>
</reference>
<evidence type="ECO:0000256" key="9">
    <source>
        <dbReference type="PIRSR" id="PIRSR000089-1"/>
    </source>
</evidence>
<dbReference type="InterPro" id="IPR018206">
    <property type="entry name" value="ETF_asu_C_CS"/>
</dbReference>
<dbReference type="CDD" id="cd01715">
    <property type="entry name" value="ETF_alpha"/>
    <property type="match status" value="1"/>
</dbReference>
<dbReference type="SUPFAM" id="SSF52467">
    <property type="entry name" value="DHS-like NAD/FAD-binding domain"/>
    <property type="match status" value="1"/>
</dbReference>
<proteinExistence type="inferred from homology"/>
<accession>A0A2A4Z0F2</accession>
<dbReference type="PROSITE" id="PS00696">
    <property type="entry name" value="ETF_ALPHA"/>
    <property type="match status" value="1"/>
</dbReference>
<dbReference type="SUPFAM" id="SSF52402">
    <property type="entry name" value="Adenine nucleotide alpha hydrolases-like"/>
    <property type="match status" value="1"/>
</dbReference>
<feature type="binding site" evidence="9">
    <location>
        <position position="199"/>
    </location>
    <ligand>
        <name>FAD</name>
        <dbReference type="ChEBI" id="CHEBI:57692"/>
    </ligand>
</feature>